<sequence>MRNKGFFWTITIALVIATIYQLSFTTAARKVEKRAVTQAQEALDSIQATGQTKFTGIGDTLDLSNPKDVDKIFAYYKDAYISSMNNEEVHFMNYTYKECKEKELNLGLDLRGGMSLTLEISVPELIQNLAGNTQKEEFTSAYNSAMATTNEGDGDFISNFQSAYEKNSPDGKLAKLFHRYNTDEVPSNASNDEVVSFLRNKASSALEGVETIIIKRINQIGINQPTIQKQAGANRIFVELPGATNREYIRKRLQASANLEFFEVYDNVTDGIANTLIDAEGKLSRALYGDILPVEDSLNLDTDTTLLDAVTETVENATDLDLDLAGVDTTATPDLADVAETPTDSLSLDERQKLAPITSLVYLAFQFDEAGTPIGYQEGPVIGQALVKDTGLINSRINHPTFKNEFPADLKFMWGAKEVMNDGQETGVIYLYAIKVPTIGAPVSGEDIERADIGTEFGKVDVRMNMTPSGSQKWEDLTGANVGRSVAITMDDFVYSAPVVQEKMSTGRASISGSFTVAEGKDLAGLLNAGSLPAPAKIVNETSVGPTLGAENIQKGLYSFLFAILIVLIYMVFYYGKAGVIADIAMIFNLFLLLGMLVSFKAILTLPGIAGIVLTIGMSVDANVLIFERIREEMRFGKGLKVAIQEGFQKAMAAILDANITTLLTAIVLAVFGSGPIRGFATTLIMGIFTSFFAAVVISRLLFIYAMSKNMDFKFTTSFTKNWFQNTNFQFVKNRKKFYIISGIVILIGLGSLFTKGLDLGVDFTGGRTYKVEFHDQVANNKLIKENLEKAFGSVPTVKAVDDDYTVSITTKYLITDASQEASDKVETKLNEGLASLGAYDIPESKMIAPTISSDLRSSSFYAILFSLIIIFLYIVFRFRKWQYGLGALVAMAHDVLVVLGLFSIFWGVFGFSMEIDQAFIAAILTVVGYSINDTVVVFDRIREFLATSRKKDNKEIINNALNSTMSRTINTSVSTFIVLLIIFLFGGESIKGFTFALMIGVVVGTYSSLFIATPAVIDLEKEKEEKI</sequence>
<dbReference type="GO" id="GO:0043952">
    <property type="term" value="P:protein transport by the Sec complex"/>
    <property type="evidence" value="ECO:0007669"/>
    <property type="project" value="UniProtKB-UniRule"/>
</dbReference>
<comment type="subcellular location">
    <subcellularLocation>
        <location evidence="1 9">Cell membrane</location>
        <topology evidence="1 9">Multi-pass membrane protein</topology>
    </subcellularLocation>
</comment>
<dbReference type="RefSeq" id="WP_111064267.1">
    <property type="nucleotide sequence ID" value="NZ_JBHUCU010000001.1"/>
</dbReference>
<keyword evidence="7 9" id="KW-0811">Translocation</keyword>
<organism evidence="14 15">
    <name type="scientific">Putridiphycobacter roseus</name>
    <dbReference type="NCBI Taxonomy" id="2219161"/>
    <lineage>
        <taxon>Bacteria</taxon>
        <taxon>Pseudomonadati</taxon>
        <taxon>Bacteroidota</taxon>
        <taxon>Flavobacteriia</taxon>
        <taxon>Flavobacteriales</taxon>
        <taxon>Crocinitomicaceae</taxon>
        <taxon>Putridiphycobacter</taxon>
    </lineage>
</organism>
<dbReference type="NCBIfam" id="TIGR01129">
    <property type="entry name" value="secD"/>
    <property type="match status" value="1"/>
</dbReference>
<keyword evidence="15" id="KW-1185">Reference proteome</keyword>
<comment type="similarity">
    <text evidence="9">Belongs to the SecD/SecF family. SecD subfamily.</text>
</comment>
<dbReference type="PANTHER" id="PTHR30081:SF1">
    <property type="entry name" value="PROTEIN TRANSLOCASE SUBUNIT SECD"/>
    <property type="match status" value="1"/>
</dbReference>
<evidence type="ECO:0000259" key="13">
    <source>
        <dbReference type="Pfam" id="PF22599"/>
    </source>
</evidence>
<evidence type="ECO:0000256" key="10">
    <source>
        <dbReference type="HAMAP-Rule" id="MF_01464"/>
    </source>
</evidence>
<reference evidence="14 15" key="1">
    <citation type="submission" date="2018-06" db="EMBL/GenBank/DDBJ databases">
        <title>The draft genome sequence of Crocinitomix sp. SM1701.</title>
        <authorList>
            <person name="Zhang X."/>
        </authorList>
    </citation>
    <scope>NUCLEOTIDE SEQUENCE [LARGE SCALE GENOMIC DNA]</scope>
    <source>
        <strain evidence="14 15">SM1701</strain>
    </source>
</reference>
<dbReference type="InterPro" id="IPR048631">
    <property type="entry name" value="SecD_1st"/>
</dbReference>
<dbReference type="NCBIfam" id="TIGR00966">
    <property type="entry name" value="transloc_SecF"/>
    <property type="match status" value="1"/>
</dbReference>
<evidence type="ECO:0000256" key="1">
    <source>
        <dbReference type="ARBA" id="ARBA00004651"/>
    </source>
</evidence>
<keyword evidence="2 9" id="KW-0813">Transport</keyword>
<dbReference type="HAMAP" id="MF_01464_B">
    <property type="entry name" value="SecF_B"/>
    <property type="match status" value="1"/>
</dbReference>
<feature type="transmembrane region" description="Helical" evidence="9">
    <location>
        <begin position="860"/>
        <end position="877"/>
    </location>
</feature>
<keyword evidence="3 9" id="KW-1003">Cell membrane</keyword>
<dbReference type="NCBIfam" id="TIGR00916">
    <property type="entry name" value="2A0604s01"/>
    <property type="match status" value="2"/>
</dbReference>
<dbReference type="GO" id="GO:0006605">
    <property type="term" value="P:protein targeting"/>
    <property type="evidence" value="ECO:0007669"/>
    <property type="project" value="UniProtKB-UniRule"/>
</dbReference>
<dbReference type="GO" id="GO:0005886">
    <property type="term" value="C:plasma membrane"/>
    <property type="evidence" value="ECO:0007669"/>
    <property type="project" value="UniProtKB-SubCell"/>
</dbReference>
<dbReference type="SUPFAM" id="SSF82866">
    <property type="entry name" value="Multidrug efflux transporter AcrB transmembrane domain"/>
    <property type="match status" value="2"/>
</dbReference>
<dbReference type="InterPro" id="IPR022813">
    <property type="entry name" value="SecD/SecF_arch_bac"/>
</dbReference>
<comment type="similarity">
    <text evidence="10">Belongs to the SecD/SecF family. SecF subfamily.</text>
</comment>
<dbReference type="InterPro" id="IPR054384">
    <property type="entry name" value="SecDF_P1_head"/>
</dbReference>
<evidence type="ECO:0000256" key="5">
    <source>
        <dbReference type="ARBA" id="ARBA00022927"/>
    </source>
</evidence>
<dbReference type="Pfam" id="PF21760">
    <property type="entry name" value="SecD_1st"/>
    <property type="match status" value="1"/>
</dbReference>
<feature type="transmembrane region" description="Helical" evidence="9">
    <location>
        <begin position="651"/>
        <end position="672"/>
    </location>
</feature>
<dbReference type="NCBIfam" id="NF009585">
    <property type="entry name" value="PRK13024.1-5"/>
    <property type="match status" value="1"/>
</dbReference>
<feature type="transmembrane region" description="Helical" evidence="9">
    <location>
        <begin position="884"/>
        <end position="907"/>
    </location>
</feature>
<proteinExistence type="inferred from homology"/>
<dbReference type="InterPro" id="IPR048634">
    <property type="entry name" value="SecD_SecF_C"/>
</dbReference>
<comment type="caution">
    <text evidence="14">The sequence shown here is derived from an EMBL/GenBank/DDBJ whole genome shotgun (WGS) entry which is preliminary data.</text>
</comment>
<dbReference type="PANTHER" id="PTHR30081">
    <property type="entry name" value="PROTEIN-EXPORT MEMBRANE PROTEIN SEC"/>
    <property type="match status" value="1"/>
</dbReference>
<evidence type="ECO:0000256" key="2">
    <source>
        <dbReference type="ARBA" id="ARBA00022448"/>
    </source>
</evidence>
<dbReference type="PRINTS" id="PR01755">
    <property type="entry name" value="SECFTRNLCASE"/>
</dbReference>
<dbReference type="Pfam" id="PF02355">
    <property type="entry name" value="SecD_SecF_C"/>
    <property type="match status" value="2"/>
</dbReference>
<dbReference type="Gene3D" id="3.30.1360.200">
    <property type="match status" value="1"/>
</dbReference>
<comment type="function">
    <text evidence="9">Part of the Sec protein translocase complex. Interacts with the SecYEG preprotein conducting channel. SecDF uses the proton motive force (PMF) to complete protein translocation after the ATP-dependent function of SecA.</text>
</comment>
<dbReference type="GO" id="GO:0015450">
    <property type="term" value="F:protein-transporting ATPase activity"/>
    <property type="evidence" value="ECO:0007669"/>
    <property type="project" value="InterPro"/>
</dbReference>
<evidence type="ECO:0000256" key="9">
    <source>
        <dbReference type="HAMAP-Rule" id="MF_01463"/>
    </source>
</evidence>
<keyword evidence="5 9" id="KW-0653">Protein transport</keyword>
<dbReference type="InterPro" id="IPR055344">
    <property type="entry name" value="SecD_SecF_C_bact"/>
</dbReference>
<evidence type="ECO:0000256" key="3">
    <source>
        <dbReference type="ARBA" id="ARBA00022475"/>
    </source>
</evidence>
<comment type="subunit">
    <text evidence="10">Forms a complex with SecD. Part of the essential Sec protein translocation apparatus which comprises SecA, SecYEG and auxiliary proteins SecDF. Other proteins may also be involved.</text>
</comment>
<dbReference type="EMBL" id="QKSB01000012">
    <property type="protein sequence ID" value="PZE16058.1"/>
    <property type="molecule type" value="Genomic_DNA"/>
</dbReference>
<protein>
    <recommendedName>
        <fullName evidence="9 10">Multifunctional fusion protein</fullName>
    </recommendedName>
    <domain>
        <recommendedName>
            <fullName evidence="9">Protein translocase subunit SecD</fullName>
        </recommendedName>
    </domain>
    <domain>
        <recommendedName>
            <fullName evidence="10">Protein-export membrane protein SecF</fullName>
        </recommendedName>
    </domain>
</protein>
<feature type="domain" description="Protein export membrane protein SecD/SecF C-terminal" evidence="11">
    <location>
        <begin position="536"/>
        <end position="703"/>
    </location>
</feature>
<feature type="transmembrane region" description="Helical" evidence="9">
    <location>
        <begin position="994"/>
        <end position="1018"/>
    </location>
</feature>
<dbReference type="Pfam" id="PF22599">
    <property type="entry name" value="SecDF_P1_head"/>
    <property type="match status" value="1"/>
</dbReference>
<feature type="domain" description="SecDF P1 head subdomain" evidence="13">
    <location>
        <begin position="442"/>
        <end position="534"/>
    </location>
</feature>
<comment type="subunit">
    <text evidence="9">Forms a complex with SecF. Part of the essential Sec protein translocation apparatus which comprises SecA, SecYEG and auxiliary proteins SecDF. Other proteins may also be involved.</text>
</comment>
<accession>A0A2W1NN99</accession>
<keyword evidence="4 9" id="KW-0812">Transmembrane</keyword>
<dbReference type="InterPro" id="IPR005665">
    <property type="entry name" value="SecF_bac"/>
</dbReference>
<evidence type="ECO:0000259" key="12">
    <source>
        <dbReference type="Pfam" id="PF21760"/>
    </source>
</evidence>
<dbReference type="OrthoDB" id="9805019at2"/>
<evidence type="ECO:0000259" key="11">
    <source>
        <dbReference type="Pfam" id="PF02355"/>
    </source>
</evidence>
<dbReference type="InterPro" id="IPR022646">
    <property type="entry name" value="SecD/SecF_CS"/>
</dbReference>
<dbReference type="FunFam" id="1.20.1640.10:FF:000004">
    <property type="entry name" value="Protein translocase subunit SecD"/>
    <property type="match status" value="1"/>
</dbReference>
<feature type="transmembrane region" description="Helical" evidence="9">
    <location>
        <begin position="556"/>
        <end position="573"/>
    </location>
</feature>
<dbReference type="Proteomes" id="UP000249248">
    <property type="component" value="Unassembled WGS sequence"/>
</dbReference>
<evidence type="ECO:0000313" key="14">
    <source>
        <dbReference type="EMBL" id="PZE16058.1"/>
    </source>
</evidence>
<gene>
    <name evidence="10" type="primary">secF</name>
    <name evidence="9" type="synonym">secD</name>
    <name evidence="14" type="ORF">DNU06_14755</name>
</gene>
<feature type="transmembrane region" description="Helical" evidence="9">
    <location>
        <begin position="919"/>
        <end position="942"/>
    </location>
</feature>
<comment type="caution">
    <text evidence="9">Lacks conserved residue(s) required for the propagation of feature annotation.</text>
</comment>
<dbReference type="GO" id="GO:0065002">
    <property type="term" value="P:intracellular protein transmembrane transport"/>
    <property type="evidence" value="ECO:0007669"/>
    <property type="project" value="UniProtKB-UniRule"/>
</dbReference>
<evidence type="ECO:0000256" key="7">
    <source>
        <dbReference type="ARBA" id="ARBA00023010"/>
    </source>
</evidence>
<evidence type="ECO:0000256" key="4">
    <source>
        <dbReference type="ARBA" id="ARBA00022692"/>
    </source>
</evidence>
<dbReference type="InterPro" id="IPR022645">
    <property type="entry name" value="SecD/SecF_bac"/>
</dbReference>
<dbReference type="HAMAP" id="MF_01463_B">
    <property type="entry name" value="SecD_B"/>
    <property type="match status" value="1"/>
</dbReference>
<keyword evidence="6 9" id="KW-1133">Transmembrane helix</keyword>
<feature type="transmembrane region" description="Helical" evidence="9">
    <location>
        <begin position="609"/>
        <end position="630"/>
    </location>
</feature>
<evidence type="ECO:0000256" key="8">
    <source>
        <dbReference type="ARBA" id="ARBA00023136"/>
    </source>
</evidence>
<feature type="transmembrane region" description="Helical" evidence="9">
    <location>
        <begin position="684"/>
        <end position="706"/>
    </location>
</feature>
<dbReference type="Gene3D" id="1.20.1640.10">
    <property type="entry name" value="Multidrug efflux transporter AcrB transmembrane domain"/>
    <property type="match status" value="2"/>
</dbReference>
<name>A0A2W1NN99_9FLAO</name>
<dbReference type="Gene3D" id="3.30.70.3220">
    <property type="match status" value="1"/>
</dbReference>
<dbReference type="Pfam" id="PF07549">
    <property type="entry name" value="Sec_GG"/>
    <property type="match status" value="2"/>
</dbReference>
<feature type="domain" description="Protein translocase subunit SecDF P1" evidence="12">
    <location>
        <begin position="209"/>
        <end position="264"/>
    </location>
</feature>
<feature type="domain" description="Protein export membrane protein SecD/SecF C-terminal" evidence="11">
    <location>
        <begin position="840"/>
        <end position="1022"/>
    </location>
</feature>
<feature type="transmembrane region" description="Helical" evidence="9">
    <location>
        <begin position="738"/>
        <end position="755"/>
    </location>
</feature>
<evidence type="ECO:0000313" key="15">
    <source>
        <dbReference type="Proteomes" id="UP000249248"/>
    </source>
</evidence>
<dbReference type="AlphaFoldDB" id="A0A2W1NN99"/>
<evidence type="ECO:0000256" key="6">
    <source>
        <dbReference type="ARBA" id="ARBA00022989"/>
    </source>
</evidence>
<dbReference type="InterPro" id="IPR005791">
    <property type="entry name" value="SecD"/>
</dbReference>
<feature type="transmembrane region" description="Helical" evidence="9">
    <location>
        <begin position="970"/>
        <end position="988"/>
    </location>
</feature>
<keyword evidence="8 9" id="KW-0472">Membrane</keyword>
<feature type="transmembrane region" description="Helical" evidence="9">
    <location>
        <begin position="580"/>
        <end position="603"/>
    </location>
</feature>